<name>A0A0A8YX15_ARUDO</name>
<dbReference type="AlphaFoldDB" id="A0A0A8YX15"/>
<dbReference type="EMBL" id="GBRH01267912">
    <property type="protein sequence ID" value="JAD29983.1"/>
    <property type="molecule type" value="Transcribed_RNA"/>
</dbReference>
<reference evidence="1" key="1">
    <citation type="submission" date="2014-09" db="EMBL/GenBank/DDBJ databases">
        <authorList>
            <person name="Magalhaes I.L.F."/>
            <person name="Oliveira U."/>
            <person name="Santos F.R."/>
            <person name="Vidigal T.H.D.A."/>
            <person name="Brescovit A.D."/>
            <person name="Santos A.J."/>
        </authorList>
    </citation>
    <scope>NUCLEOTIDE SEQUENCE</scope>
    <source>
        <tissue evidence="1">Shoot tissue taken approximately 20 cm above the soil surface</tissue>
    </source>
</reference>
<proteinExistence type="predicted"/>
<sequence>MPSAGGSTPSKLPPPSQALEKRWSWERSRYSSNNSLLWLLRWREWR</sequence>
<reference evidence="1" key="2">
    <citation type="journal article" date="2015" name="Data Brief">
        <title>Shoot transcriptome of the giant reed, Arundo donax.</title>
        <authorList>
            <person name="Barrero R.A."/>
            <person name="Guerrero F.D."/>
            <person name="Moolhuijzen P."/>
            <person name="Goolsby J.A."/>
            <person name="Tidwell J."/>
            <person name="Bellgard S.E."/>
            <person name="Bellgard M.I."/>
        </authorList>
    </citation>
    <scope>NUCLEOTIDE SEQUENCE</scope>
    <source>
        <tissue evidence="1">Shoot tissue taken approximately 20 cm above the soil surface</tissue>
    </source>
</reference>
<protein>
    <submittedName>
        <fullName evidence="1">Uncharacterized protein</fullName>
    </submittedName>
</protein>
<organism evidence="1">
    <name type="scientific">Arundo donax</name>
    <name type="common">Giant reed</name>
    <name type="synonym">Donax arundinaceus</name>
    <dbReference type="NCBI Taxonomy" id="35708"/>
    <lineage>
        <taxon>Eukaryota</taxon>
        <taxon>Viridiplantae</taxon>
        <taxon>Streptophyta</taxon>
        <taxon>Embryophyta</taxon>
        <taxon>Tracheophyta</taxon>
        <taxon>Spermatophyta</taxon>
        <taxon>Magnoliopsida</taxon>
        <taxon>Liliopsida</taxon>
        <taxon>Poales</taxon>
        <taxon>Poaceae</taxon>
        <taxon>PACMAD clade</taxon>
        <taxon>Arundinoideae</taxon>
        <taxon>Arundineae</taxon>
        <taxon>Arundo</taxon>
    </lineage>
</organism>
<accession>A0A0A8YX15</accession>
<evidence type="ECO:0000313" key="1">
    <source>
        <dbReference type="EMBL" id="JAD29983.1"/>
    </source>
</evidence>